<gene>
    <name evidence="1" type="ORF">M9Y10_011085</name>
</gene>
<reference evidence="1 2" key="1">
    <citation type="submission" date="2024-04" db="EMBL/GenBank/DDBJ databases">
        <title>Tritrichomonas musculus Genome.</title>
        <authorList>
            <person name="Alves-Ferreira E."/>
            <person name="Grigg M."/>
            <person name="Lorenzi H."/>
            <person name="Galac M."/>
        </authorList>
    </citation>
    <scope>NUCLEOTIDE SEQUENCE [LARGE SCALE GENOMIC DNA]</scope>
    <source>
        <strain evidence="1 2">EAF2021</strain>
    </source>
</reference>
<dbReference type="EMBL" id="JAPFFF010000016">
    <property type="protein sequence ID" value="KAK8865529.1"/>
    <property type="molecule type" value="Genomic_DNA"/>
</dbReference>
<name>A0ABR2IMK0_9EUKA</name>
<protein>
    <submittedName>
        <fullName evidence="1">Uncharacterized protein</fullName>
    </submittedName>
</protein>
<proteinExistence type="predicted"/>
<comment type="caution">
    <text evidence="1">The sequence shown here is derived from an EMBL/GenBank/DDBJ whole genome shotgun (WGS) entry which is preliminary data.</text>
</comment>
<keyword evidence="2" id="KW-1185">Reference proteome</keyword>
<dbReference type="Proteomes" id="UP001470230">
    <property type="component" value="Unassembled WGS sequence"/>
</dbReference>
<sequence>MSTSKEGDEIYEYCQIYGPLQGIFCTSSSNINNDLSNIPKSTAVLIIEAPGGVTLSLDLSHLSTSSDVILSAGASSRQTSNYLLKKFERYSFDNVIKAISKITNKKLILHSNNQNLKNTKASNAKIDLAGNIGSKVNSLTILSSSSTVKITDADLNVDNFHLFASTLDDTSKSIKSKRLVFDGVTHANNFEKNKENFLSVYFLLDCFDGMLVFK</sequence>
<evidence type="ECO:0000313" key="1">
    <source>
        <dbReference type="EMBL" id="KAK8865529.1"/>
    </source>
</evidence>
<organism evidence="1 2">
    <name type="scientific">Tritrichomonas musculus</name>
    <dbReference type="NCBI Taxonomy" id="1915356"/>
    <lineage>
        <taxon>Eukaryota</taxon>
        <taxon>Metamonada</taxon>
        <taxon>Parabasalia</taxon>
        <taxon>Tritrichomonadida</taxon>
        <taxon>Tritrichomonadidae</taxon>
        <taxon>Tritrichomonas</taxon>
    </lineage>
</organism>
<evidence type="ECO:0000313" key="2">
    <source>
        <dbReference type="Proteomes" id="UP001470230"/>
    </source>
</evidence>
<accession>A0ABR2IMK0</accession>